<dbReference type="GeneID" id="18923828"/>
<proteinExistence type="predicted"/>
<gene>
    <name evidence="2" type="ORF">MELLADRAFT_109661</name>
</gene>
<keyword evidence="3" id="KW-1185">Reference proteome</keyword>
<reference evidence="3" key="1">
    <citation type="journal article" date="2011" name="Proc. Natl. Acad. Sci. U.S.A.">
        <title>Obligate biotrophy features unraveled by the genomic analysis of rust fungi.</title>
        <authorList>
            <person name="Duplessis S."/>
            <person name="Cuomo C.A."/>
            <person name="Lin Y.-C."/>
            <person name="Aerts A."/>
            <person name="Tisserant E."/>
            <person name="Veneault-Fourrey C."/>
            <person name="Joly D.L."/>
            <person name="Hacquard S."/>
            <person name="Amselem J."/>
            <person name="Cantarel B.L."/>
            <person name="Chiu R."/>
            <person name="Coutinho P.M."/>
            <person name="Feau N."/>
            <person name="Field M."/>
            <person name="Frey P."/>
            <person name="Gelhaye E."/>
            <person name="Goldberg J."/>
            <person name="Grabherr M.G."/>
            <person name="Kodira C.D."/>
            <person name="Kohler A."/>
            <person name="Kuees U."/>
            <person name="Lindquist E.A."/>
            <person name="Lucas S.M."/>
            <person name="Mago R."/>
            <person name="Mauceli E."/>
            <person name="Morin E."/>
            <person name="Murat C."/>
            <person name="Pangilinan J.L."/>
            <person name="Park R."/>
            <person name="Pearson M."/>
            <person name="Quesneville H."/>
            <person name="Rouhier N."/>
            <person name="Sakthikumar S."/>
            <person name="Salamov A.A."/>
            <person name="Schmutz J."/>
            <person name="Selles B."/>
            <person name="Shapiro H."/>
            <person name="Tanguay P."/>
            <person name="Tuskan G.A."/>
            <person name="Henrissat B."/>
            <person name="Van de Peer Y."/>
            <person name="Rouze P."/>
            <person name="Ellis J.G."/>
            <person name="Dodds P.N."/>
            <person name="Schein J.E."/>
            <person name="Zhong S."/>
            <person name="Hamelin R.C."/>
            <person name="Grigoriev I.V."/>
            <person name="Szabo L.J."/>
            <person name="Martin F."/>
        </authorList>
    </citation>
    <scope>NUCLEOTIDE SEQUENCE [LARGE SCALE GENOMIC DNA]</scope>
    <source>
        <strain evidence="3">98AG31 / pathotype 3-4-7</strain>
    </source>
</reference>
<dbReference type="AlphaFoldDB" id="F4RX80"/>
<organism evidence="3">
    <name type="scientific">Melampsora larici-populina (strain 98AG31 / pathotype 3-4-7)</name>
    <name type="common">Poplar leaf rust fungus</name>
    <dbReference type="NCBI Taxonomy" id="747676"/>
    <lineage>
        <taxon>Eukaryota</taxon>
        <taxon>Fungi</taxon>
        <taxon>Dikarya</taxon>
        <taxon>Basidiomycota</taxon>
        <taxon>Pucciniomycotina</taxon>
        <taxon>Pucciniomycetes</taxon>
        <taxon>Pucciniales</taxon>
        <taxon>Melampsoraceae</taxon>
        <taxon>Melampsora</taxon>
    </lineage>
</organism>
<evidence type="ECO:0000313" key="2">
    <source>
        <dbReference type="EMBL" id="EGG03036.1"/>
    </source>
</evidence>
<dbReference type="InParanoid" id="F4RX80"/>
<evidence type="ECO:0000256" key="1">
    <source>
        <dbReference type="SAM" id="SignalP"/>
    </source>
</evidence>
<sequence>MYSRLLLLIFIQNIQFVFGGSSQECCLFYGIDDRKPFHNICRTKDKQVFTCIQPPYPRIKLENCVPYQDNLITNPLTKDEPSSQMCDAVSRIPNGDDTDTFHINCGIVKTDATGKATLTRAFQCSDVGSVLKVTQNCKPRADDQPKQTFDLDRYPVSAGVVD</sequence>
<dbReference type="OrthoDB" id="10320235at2759"/>
<accession>F4RX80</accession>
<dbReference type="HOGENOM" id="CLU_138678_0_0_1"/>
<keyword evidence="1" id="KW-0732">Signal</keyword>
<dbReference type="RefSeq" id="XP_007413829.1">
    <property type="nucleotide sequence ID" value="XM_007413767.1"/>
</dbReference>
<dbReference type="Proteomes" id="UP000001072">
    <property type="component" value="Unassembled WGS sequence"/>
</dbReference>
<evidence type="ECO:0000313" key="3">
    <source>
        <dbReference type="Proteomes" id="UP000001072"/>
    </source>
</evidence>
<protein>
    <submittedName>
        <fullName evidence="2">Secreted protein</fullName>
    </submittedName>
</protein>
<name>F4RX80_MELLP</name>
<feature type="signal peptide" evidence="1">
    <location>
        <begin position="1"/>
        <end position="19"/>
    </location>
</feature>
<dbReference type="EMBL" id="GL883127">
    <property type="protein sequence ID" value="EGG03036.1"/>
    <property type="molecule type" value="Genomic_DNA"/>
</dbReference>
<feature type="chain" id="PRO_5003315574" evidence="1">
    <location>
        <begin position="20"/>
        <end position="162"/>
    </location>
</feature>
<dbReference type="KEGG" id="mlr:MELLADRAFT_109661"/>
<dbReference type="VEuPathDB" id="FungiDB:MELLADRAFT_109661"/>